<feature type="region of interest" description="Disordered" evidence="1">
    <location>
        <begin position="199"/>
        <end position="570"/>
    </location>
</feature>
<feature type="region of interest" description="Disordered" evidence="1">
    <location>
        <begin position="587"/>
        <end position="682"/>
    </location>
</feature>
<feature type="region of interest" description="Disordered" evidence="1">
    <location>
        <begin position="118"/>
        <end position="154"/>
    </location>
</feature>
<feature type="compositionally biased region" description="Acidic residues" evidence="1">
    <location>
        <begin position="77"/>
        <end position="92"/>
    </location>
</feature>
<dbReference type="Proteomes" id="UP000824540">
    <property type="component" value="Unassembled WGS sequence"/>
</dbReference>
<name>A0A8T2P064_9TELE</name>
<feature type="compositionally biased region" description="Low complexity" evidence="1">
    <location>
        <begin position="199"/>
        <end position="210"/>
    </location>
</feature>
<dbReference type="OrthoDB" id="10677876at2759"/>
<feature type="region of interest" description="Disordered" evidence="1">
    <location>
        <begin position="1"/>
        <end position="92"/>
    </location>
</feature>
<comment type="caution">
    <text evidence="2">The sequence shown here is derived from an EMBL/GenBank/DDBJ whole genome shotgun (WGS) entry which is preliminary data.</text>
</comment>
<gene>
    <name evidence="2" type="ORF">JZ751_010458</name>
</gene>
<feature type="compositionally biased region" description="Basic residues" evidence="1">
    <location>
        <begin position="411"/>
        <end position="420"/>
    </location>
</feature>
<feature type="compositionally biased region" description="Basic and acidic residues" evidence="1">
    <location>
        <begin position="302"/>
        <end position="312"/>
    </location>
</feature>
<feature type="compositionally biased region" description="Low complexity" evidence="1">
    <location>
        <begin position="18"/>
        <end position="40"/>
    </location>
</feature>
<dbReference type="EMBL" id="JAFBMS010000019">
    <property type="protein sequence ID" value="KAG9344771.1"/>
    <property type="molecule type" value="Genomic_DNA"/>
</dbReference>
<feature type="compositionally biased region" description="Basic and acidic residues" evidence="1">
    <location>
        <begin position="550"/>
        <end position="563"/>
    </location>
</feature>
<evidence type="ECO:0000313" key="2">
    <source>
        <dbReference type="EMBL" id="KAG9344771.1"/>
    </source>
</evidence>
<organism evidence="2 3">
    <name type="scientific">Albula glossodonta</name>
    <name type="common">roundjaw bonefish</name>
    <dbReference type="NCBI Taxonomy" id="121402"/>
    <lineage>
        <taxon>Eukaryota</taxon>
        <taxon>Metazoa</taxon>
        <taxon>Chordata</taxon>
        <taxon>Craniata</taxon>
        <taxon>Vertebrata</taxon>
        <taxon>Euteleostomi</taxon>
        <taxon>Actinopterygii</taxon>
        <taxon>Neopterygii</taxon>
        <taxon>Teleostei</taxon>
        <taxon>Albuliformes</taxon>
        <taxon>Albulidae</taxon>
        <taxon>Albula</taxon>
    </lineage>
</organism>
<evidence type="ECO:0000256" key="1">
    <source>
        <dbReference type="SAM" id="MobiDB-lite"/>
    </source>
</evidence>
<protein>
    <submittedName>
        <fullName evidence="2">Uncharacterized protein</fullName>
    </submittedName>
</protein>
<proteinExistence type="predicted"/>
<evidence type="ECO:0000313" key="3">
    <source>
        <dbReference type="Proteomes" id="UP000824540"/>
    </source>
</evidence>
<feature type="compositionally biased region" description="Basic and acidic residues" evidence="1">
    <location>
        <begin position="327"/>
        <end position="342"/>
    </location>
</feature>
<keyword evidence="3" id="KW-1185">Reference proteome</keyword>
<feature type="non-terminal residue" evidence="2">
    <location>
        <position position="1"/>
    </location>
</feature>
<feature type="compositionally biased region" description="Low complexity" evidence="1">
    <location>
        <begin position="233"/>
        <end position="253"/>
    </location>
</feature>
<feature type="compositionally biased region" description="Acidic residues" evidence="1">
    <location>
        <begin position="118"/>
        <end position="144"/>
    </location>
</feature>
<accession>A0A8T2P064</accession>
<sequence length="730" mass="79210">AEPTPESELTNEVEEVEPVPALEEAEPVPALEEAEPVPAVEEPEPVPAVEEPEPVPAVEEPEPVPAVEEPEPVPAVEEPEPVPAIEEEELVPAVEEAEPVPAIEEEEPVPAVDEVESVPAIEEEEPVPAVDEAEPVPAIEEEEPVPALEDAPVTVDEEAEPVPAIDEAEPVPLVNEVEPVPLVDEVEPVPLVDEVEPVPALEEAEPVPAVDEAEPVPPLKDGETPSVGEEEPIPSAEAEPVLAVEEAEAVSAVEEVEPGPETESVSVVDVPQPTTVKVTKETEPDDTVEVVTRSKGRHTKDRKQEPPSEPRRMTRQRKMVTFPSPVKEAKSDTQSDEEKLQSESEVPSTPRRSTRSSRQAQDTKLPPTPRRTPRRAAEPKPQIEEEATPERPTTVESQPEPTKPQTPQKTPPRRGTRRTRNSQLTEHETQGTEESSENELLASLPATRTRSMRKTRATAEIADHEASLVLPEVKVEEAPPSPGRVTRKSSRGISLALESHQSPAKEPEPVTPKRSRRTMTTKDNMVAKSVETPTDGARRSTRSRLWNHLESSRKGEESEERLILDTPLEVEPGTEVADALMERLKDEGAKGLKGETTASDSGTTIIRARRRGIQAALEPASSPLPSMIEELPQDTQGGGPEADAHSRRAISPAQSDMTEPPAAVSAPAAASSPPPPVKINLLSPMASPAELAPGVDRKEKAKAPLQRMSLRRKRLLDTIFPKPVTRRKML</sequence>
<dbReference type="AlphaFoldDB" id="A0A8T2P064"/>
<feature type="compositionally biased region" description="Low complexity" evidence="1">
    <location>
        <begin position="660"/>
        <end position="671"/>
    </location>
</feature>
<reference evidence="2" key="1">
    <citation type="thesis" date="2021" institute="BYU ScholarsArchive" country="Provo, UT, USA">
        <title>Applications of and Algorithms for Genome Assembly and Genomic Analyses with an Emphasis on Marine Teleosts.</title>
        <authorList>
            <person name="Pickett B.D."/>
        </authorList>
    </citation>
    <scope>NUCLEOTIDE SEQUENCE</scope>
    <source>
        <strain evidence="2">HI-2016</strain>
    </source>
</reference>